<dbReference type="GO" id="GO:0001228">
    <property type="term" value="F:DNA-binding transcription activator activity, RNA polymerase II-specific"/>
    <property type="evidence" value="ECO:0007669"/>
    <property type="project" value="TreeGrafter"/>
</dbReference>
<keyword evidence="4" id="KW-0539">Nucleus</keyword>
<dbReference type="Gene3D" id="1.20.5.170">
    <property type="match status" value="1"/>
</dbReference>
<dbReference type="GO" id="GO:0090575">
    <property type="term" value="C:RNA polymerase II transcription regulator complex"/>
    <property type="evidence" value="ECO:0007669"/>
    <property type="project" value="TreeGrafter"/>
</dbReference>
<dbReference type="AlphaFoldDB" id="A0AAN8A6A3"/>
<evidence type="ECO:0000313" key="8">
    <source>
        <dbReference type="EMBL" id="KAK5773546.1"/>
    </source>
</evidence>
<feature type="region of interest" description="Disordered" evidence="6">
    <location>
        <begin position="1"/>
        <end position="33"/>
    </location>
</feature>
<dbReference type="GO" id="GO:0000976">
    <property type="term" value="F:transcription cis-regulatory region binding"/>
    <property type="evidence" value="ECO:0007669"/>
    <property type="project" value="InterPro"/>
</dbReference>
<evidence type="ECO:0000259" key="7">
    <source>
        <dbReference type="PROSITE" id="PS50217"/>
    </source>
</evidence>
<keyword evidence="9" id="KW-1185">Reference proteome</keyword>
<keyword evidence="5" id="KW-0175">Coiled coil</keyword>
<evidence type="ECO:0000256" key="6">
    <source>
        <dbReference type="SAM" id="MobiDB-lite"/>
    </source>
</evidence>
<dbReference type="PANTHER" id="PTHR40621">
    <property type="entry name" value="TRANSCRIPTION FACTOR KAPC-RELATED"/>
    <property type="match status" value="1"/>
</dbReference>
<dbReference type="CDD" id="cd14688">
    <property type="entry name" value="bZIP_YAP"/>
    <property type="match status" value="1"/>
</dbReference>
<dbReference type="SMART" id="SM00338">
    <property type="entry name" value="BRLZ"/>
    <property type="match status" value="1"/>
</dbReference>
<dbReference type="PANTHER" id="PTHR40621:SF8">
    <property type="entry name" value="AP-1-LIKE TRANSCRIPTION FACTOR YAP3"/>
    <property type="match status" value="1"/>
</dbReference>
<feature type="domain" description="BZIP" evidence="7">
    <location>
        <begin position="17"/>
        <end position="80"/>
    </location>
</feature>
<feature type="compositionally biased region" description="Low complexity" evidence="6">
    <location>
        <begin position="166"/>
        <end position="191"/>
    </location>
</feature>
<evidence type="ECO:0000256" key="4">
    <source>
        <dbReference type="ARBA" id="ARBA00023242"/>
    </source>
</evidence>
<keyword evidence="2" id="KW-0805">Transcription regulation</keyword>
<evidence type="ECO:0000256" key="2">
    <source>
        <dbReference type="ARBA" id="ARBA00023015"/>
    </source>
</evidence>
<feature type="compositionally biased region" description="Basic residues" evidence="6">
    <location>
        <begin position="20"/>
        <end position="33"/>
    </location>
</feature>
<keyword evidence="3" id="KW-0804">Transcription</keyword>
<dbReference type="EMBL" id="JAWIZZ010000074">
    <property type="protein sequence ID" value="KAK5773546.1"/>
    <property type="molecule type" value="Genomic_DNA"/>
</dbReference>
<evidence type="ECO:0000256" key="3">
    <source>
        <dbReference type="ARBA" id="ARBA00023163"/>
    </source>
</evidence>
<comment type="caution">
    <text evidence="8">The sequence shown here is derived from an EMBL/GenBank/DDBJ whole genome shotgun (WGS) entry which is preliminary data.</text>
</comment>
<protein>
    <recommendedName>
        <fullName evidence="7">BZIP domain-containing protein</fullName>
    </recommendedName>
</protein>
<organism evidence="8 9">
    <name type="scientific">Arxiozyma heterogenica</name>
    <dbReference type="NCBI Taxonomy" id="278026"/>
    <lineage>
        <taxon>Eukaryota</taxon>
        <taxon>Fungi</taxon>
        <taxon>Dikarya</taxon>
        <taxon>Ascomycota</taxon>
        <taxon>Saccharomycotina</taxon>
        <taxon>Saccharomycetes</taxon>
        <taxon>Saccharomycetales</taxon>
        <taxon>Saccharomycetaceae</taxon>
        <taxon>Arxiozyma</taxon>
    </lineage>
</organism>
<dbReference type="InterPro" id="IPR004827">
    <property type="entry name" value="bZIP"/>
</dbReference>
<dbReference type="InterPro" id="IPR050936">
    <property type="entry name" value="AP-1-like"/>
</dbReference>
<dbReference type="InterPro" id="IPR046347">
    <property type="entry name" value="bZIP_sf"/>
</dbReference>
<feature type="coiled-coil region" evidence="5">
    <location>
        <begin position="35"/>
        <end position="69"/>
    </location>
</feature>
<proteinExistence type="predicted"/>
<evidence type="ECO:0000313" key="9">
    <source>
        <dbReference type="Proteomes" id="UP001306508"/>
    </source>
</evidence>
<name>A0AAN8A6A3_9SACH</name>
<accession>A0AAN8A6A3</accession>
<sequence>MTWDKDPATGATDLSERSKESKKKIQNRKAQKAFRLRKEAKMMELERKLNESEMIQSQLHEEVNKLKNENILINNVYRRLNNVHRKSPSLSLSNDSNSTSPPKYDVVFPTIDEFYNALIDNDSKHANNHDQVSNLQYNDKDGNILLTIPATWKYLLDLHKKNSLAENNNNNSSSNSNNGAYNNTVTTSTSGDDGDWEENEMDIDLIMASLRGHEECHGHGPAYKKSLIDQVIKHHHRR</sequence>
<dbReference type="PROSITE" id="PS50217">
    <property type="entry name" value="BZIP"/>
    <property type="match status" value="1"/>
</dbReference>
<reference evidence="9" key="1">
    <citation type="submission" date="2023-07" db="EMBL/GenBank/DDBJ databases">
        <title>A draft genome of Kazachstania heterogenica Y-27499.</title>
        <authorList>
            <person name="Donic C."/>
            <person name="Kralova J.S."/>
            <person name="Fidel L."/>
            <person name="Ben-Dor S."/>
            <person name="Jung S."/>
        </authorList>
    </citation>
    <scope>NUCLEOTIDE SEQUENCE [LARGE SCALE GENOMIC DNA]</scope>
    <source>
        <strain evidence="9">Y27499</strain>
    </source>
</reference>
<evidence type="ECO:0000256" key="5">
    <source>
        <dbReference type="SAM" id="Coils"/>
    </source>
</evidence>
<dbReference type="Proteomes" id="UP001306508">
    <property type="component" value="Unassembled WGS sequence"/>
</dbReference>
<feature type="region of interest" description="Disordered" evidence="6">
    <location>
        <begin position="166"/>
        <end position="197"/>
    </location>
</feature>
<dbReference type="SUPFAM" id="SSF57959">
    <property type="entry name" value="Leucine zipper domain"/>
    <property type="match status" value="1"/>
</dbReference>
<evidence type="ECO:0000256" key="1">
    <source>
        <dbReference type="ARBA" id="ARBA00004123"/>
    </source>
</evidence>
<dbReference type="PROSITE" id="PS00036">
    <property type="entry name" value="BZIP_BASIC"/>
    <property type="match status" value="1"/>
</dbReference>
<comment type="subcellular location">
    <subcellularLocation>
        <location evidence="1">Nucleus</location>
    </subcellularLocation>
</comment>
<gene>
    <name evidence="8" type="ORF">RI543_005175</name>
</gene>